<proteinExistence type="predicted"/>
<evidence type="ECO:0000256" key="1">
    <source>
        <dbReference type="SAM" id="Phobius"/>
    </source>
</evidence>
<gene>
    <name evidence="2" type="ORF">GJ744_011759</name>
</gene>
<sequence length="865" mass="95432">MLNVTVLETGFTVGEVAGLISGTFAILHTTLPMVFAIVLIALIKNVQHDAATWSAIGHQVQSSFWPVLIFWASDPAAGNWTIWKGRTVRWRVFSVSSVISLGTISLLVAGFLTPRPLAETIGPSIHAYPVPFRYAPDYSFYGQGTLPRPANPLRRVCGWSKYYDCPYSIYNDSEARNQYFDHTVVNSTIPNQTREPFRPQLSRATIATPMDIEYRNWYENSNKYVDDGAIGSMGYFRPLQTFALDDGYRLIEGLIVDAIHGGIGFRNHTIPTGLALGGQWSEDILWLQPETACTSVNLTFHFSISESNFWTSNNGSLTDEGGFSKITSDIPLPRWDNADPHWRDVGPDPNLQERADIAAWWNNQFTSQAMNVSSSEIGTVWTNQLENYASLASPSSMTISNMDGKYLDSVWYGNDSAIGTKFKAYGVRCSGYDDEDPSNSTKAFVRCGYLYGVPRPLNEAQGQSWRYDLGSQWTQQLYTCASAVKASVRTVTFASNGTESLAALSIVDVKPKNYDDTHLPLWGIEKVKGYNITDISLFWGLIDESYANSSDLESRRAAEIYLPANTRGITFGHIYDSFAAGLGPAAAWESVYEHSAAVRGVAIDFIPSYSGETNYGLTLKWQELSQSSQGAGKILNLIWTDIAAFGMAGTSTGFQDQQQQDSSAVPLMAVLGKRAVNRHVRVIRYENILYAIPAMLAGSMFLIGLIGAAFLLLFQIVPFGMLIHYINHTSIGRAITWVQYPQAARSDAKSSTWLDTAGKIKLDIPSYGTKGRTLEATTLLQKTSYSSTSSFPATDVELKTHSMQSGHSYTSIPTMSAAEDTSGWPGSYPMMQSTITSQNHATVPSYTIARDRRASSRPPLPPRFS</sequence>
<reference evidence="2" key="1">
    <citation type="submission" date="2020-02" db="EMBL/GenBank/DDBJ databases">
        <authorList>
            <person name="Palmer J.M."/>
        </authorList>
    </citation>
    <scope>NUCLEOTIDE SEQUENCE</scope>
    <source>
        <strain evidence="2">EPUS1.4</strain>
        <tissue evidence="2">Thallus</tissue>
    </source>
</reference>
<accession>A0A8H7AJR8</accession>
<feature type="transmembrane region" description="Helical" evidence="1">
    <location>
        <begin position="92"/>
        <end position="112"/>
    </location>
</feature>
<protein>
    <submittedName>
        <fullName evidence="2">Uncharacterized protein</fullName>
    </submittedName>
</protein>
<keyword evidence="1" id="KW-0472">Membrane</keyword>
<organism evidence="2 3">
    <name type="scientific">Endocarpon pusillum</name>
    <dbReference type="NCBI Taxonomy" id="364733"/>
    <lineage>
        <taxon>Eukaryota</taxon>
        <taxon>Fungi</taxon>
        <taxon>Dikarya</taxon>
        <taxon>Ascomycota</taxon>
        <taxon>Pezizomycotina</taxon>
        <taxon>Eurotiomycetes</taxon>
        <taxon>Chaetothyriomycetidae</taxon>
        <taxon>Verrucariales</taxon>
        <taxon>Verrucariaceae</taxon>
        <taxon>Endocarpon</taxon>
    </lineage>
</organism>
<name>A0A8H7AJR8_9EURO</name>
<comment type="caution">
    <text evidence="2">The sequence shown here is derived from an EMBL/GenBank/DDBJ whole genome shotgun (WGS) entry which is preliminary data.</text>
</comment>
<keyword evidence="1" id="KW-0812">Transmembrane</keyword>
<evidence type="ECO:0000313" key="2">
    <source>
        <dbReference type="EMBL" id="KAF7506405.1"/>
    </source>
</evidence>
<keyword evidence="1" id="KW-1133">Transmembrane helix</keyword>
<dbReference type="AlphaFoldDB" id="A0A8H7AJR8"/>
<dbReference type="OrthoDB" id="3034003at2759"/>
<dbReference type="EMBL" id="JAACFV010000087">
    <property type="protein sequence ID" value="KAF7506405.1"/>
    <property type="molecule type" value="Genomic_DNA"/>
</dbReference>
<feature type="transmembrane region" description="Helical" evidence="1">
    <location>
        <begin position="20"/>
        <end position="43"/>
    </location>
</feature>
<keyword evidence="3" id="KW-1185">Reference proteome</keyword>
<feature type="transmembrane region" description="Helical" evidence="1">
    <location>
        <begin position="688"/>
        <end position="714"/>
    </location>
</feature>
<evidence type="ECO:0000313" key="3">
    <source>
        <dbReference type="Proteomes" id="UP000606974"/>
    </source>
</evidence>
<dbReference type="Proteomes" id="UP000606974">
    <property type="component" value="Unassembled WGS sequence"/>
</dbReference>